<evidence type="ECO:0000259" key="2">
    <source>
        <dbReference type="Pfam" id="PF12697"/>
    </source>
</evidence>
<keyword evidence="4" id="KW-1185">Reference proteome</keyword>
<dbReference type="Pfam" id="PF12697">
    <property type="entry name" value="Abhydrolase_6"/>
    <property type="match status" value="1"/>
</dbReference>
<organism evidence="3 4">
    <name type="scientific">Aspergillus heteromorphus CBS 117.55</name>
    <dbReference type="NCBI Taxonomy" id="1448321"/>
    <lineage>
        <taxon>Eukaryota</taxon>
        <taxon>Fungi</taxon>
        <taxon>Dikarya</taxon>
        <taxon>Ascomycota</taxon>
        <taxon>Pezizomycotina</taxon>
        <taxon>Eurotiomycetes</taxon>
        <taxon>Eurotiomycetidae</taxon>
        <taxon>Eurotiales</taxon>
        <taxon>Aspergillaceae</taxon>
        <taxon>Aspergillus</taxon>
        <taxon>Aspergillus subgen. Circumdati</taxon>
    </lineage>
</organism>
<dbReference type="AlphaFoldDB" id="A0A317X3Q8"/>
<protein>
    <submittedName>
        <fullName evidence="3">Toxin biosynthesis protein</fullName>
    </submittedName>
</protein>
<comment type="caution">
    <text evidence="3">The sequence shown here is derived from an EMBL/GenBank/DDBJ whole genome shotgun (WGS) entry which is preliminary data.</text>
</comment>
<dbReference type="Proteomes" id="UP000247233">
    <property type="component" value="Unassembled WGS sequence"/>
</dbReference>
<dbReference type="STRING" id="1448321.A0A317X3Q8"/>
<dbReference type="InterPro" id="IPR029058">
    <property type="entry name" value="AB_hydrolase_fold"/>
</dbReference>
<dbReference type="Gene3D" id="3.40.50.1820">
    <property type="entry name" value="alpha/beta hydrolase"/>
    <property type="match status" value="1"/>
</dbReference>
<accession>A0A317X3Q8</accession>
<reference evidence="3 4" key="1">
    <citation type="submission" date="2016-12" db="EMBL/GenBank/DDBJ databases">
        <title>The genomes of Aspergillus section Nigri reveals drivers in fungal speciation.</title>
        <authorList>
            <consortium name="DOE Joint Genome Institute"/>
            <person name="Vesth T.C."/>
            <person name="Nybo J."/>
            <person name="Theobald S."/>
            <person name="Brandl J."/>
            <person name="Frisvad J.C."/>
            <person name="Nielsen K.F."/>
            <person name="Lyhne E.K."/>
            <person name="Kogle M.E."/>
            <person name="Kuo A."/>
            <person name="Riley R."/>
            <person name="Clum A."/>
            <person name="Nolan M."/>
            <person name="Lipzen A."/>
            <person name="Salamov A."/>
            <person name="Henrissat B."/>
            <person name="Wiebenga A."/>
            <person name="De Vries R.P."/>
            <person name="Grigoriev I.V."/>
            <person name="Mortensen U.H."/>
            <person name="Andersen M.R."/>
            <person name="Baker S.E."/>
        </authorList>
    </citation>
    <scope>NUCLEOTIDE SEQUENCE [LARGE SCALE GENOMIC DNA]</scope>
    <source>
        <strain evidence="3 4">CBS 117.55</strain>
    </source>
</reference>
<gene>
    <name evidence="3" type="ORF">BO70DRAFT_403130</name>
</gene>
<dbReference type="GeneID" id="37069266"/>
<dbReference type="OrthoDB" id="94039at2759"/>
<name>A0A317X3Q8_9EURO</name>
<dbReference type="RefSeq" id="XP_025404540.1">
    <property type="nucleotide sequence ID" value="XM_025547029.1"/>
</dbReference>
<dbReference type="VEuPathDB" id="FungiDB:BO70DRAFT_403130"/>
<evidence type="ECO:0000313" key="4">
    <source>
        <dbReference type="Proteomes" id="UP000247233"/>
    </source>
</evidence>
<dbReference type="InterPro" id="IPR000073">
    <property type="entry name" value="AB_hydrolase_1"/>
</dbReference>
<proteinExistence type="predicted"/>
<sequence length="441" mass="50020">MSFPFTITEHLIDAQYIREYPRATTIQNAPLKLCIKQYTPFDNPEPQPGDLTIVAAHGTGFAKELYEPLWEELYARSKKEGFRIRSIWIADAANQGASGIHNENYLGNDPSWTDHSRDMLLMINQFRDKMPRPIMGVGHSVGGTQLVLLSVIHPRLFTSLLLVEPYIIDSSLDGNGPHLVFMTAKKRDTWPSRAAAAEKARKYLRFWDPRVLDRFARWGYRDIPTVTHPQESQTIDSGRPVTLATTKYQEAMMYTRANPRRHQQLGLPDEHNKSENDGPSPPHDPLFFPDILGGLLPNQRAYRPEPILAGRVLPYLRPSVLFLCGAQSPLSKSGAHVRMAKRTGTDFGGSGGMNHGRVRHLSIEKAGHTLPLEKVSETAEELGPWIKQELQQWKEDERRIAEGWEGLSTRERSMFSNDWKRVVAETMNEPAIEKLSKLSKL</sequence>
<dbReference type="EMBL" id="MSFL01000001">
    <property type="protein sequence ID" value="PWY92801.1"/>
    <property type="molecule type" value="Genomic_DNA"/>
</dbReference>
<evidence type="ECO:0000313" key="3">
    <source>
        <dbReference type="EMBL" id="PWY92801.1"/>
    </source>
</evidence>
<dbReference type="SUPFAM" id="SSF53474">
    <property type="entry name" value="alpha/beta-Hydrolases"/>
    <property type="match status" value="1"/>
</dbReference>
<feature type="domain" description="AB hydrolase-1" evidence="2">
    <location>
        <begin position="53"/>
        <end position="373"/>
    </location>
</feature>
<evidence type="ECO:0000256" key="1">
    <source>
        <dbReference type="SAM" id="MobiDB-lite"/>
    </source>
</evidence>
<feature type="region of interest" description="Disordered" evidence="1">
    <location>
        <begin position="264"/>
        <end position="285"/>
    </location>
</feature>